<sequence length="57" mass="6351">MPNYASSMALGDTIKDPIDDGILSLPASTALFEHFMVEMNAKWEYVLDPHLDTHDSV</sequence>
<dbReference type="AlphaFoldDB" id="A0A428RWR2"/>
<evidence type="ECO:0000313" key="2">
    <source>
        <dbReference type="Proteomes" id="UP000287972"/>
    </source>
</evidence>
<protein>
    <submittedName>
        <fullName evidence="1">Uncharacterized protein</fullName>
    </submittedName>
</protein>
<feature type="non-terminal residue" evidence="1">
    <location>
        <position position="57"/>
    </location>
</feature>
<dbReference type="EMBL" id="NKCL01000110">
    <property type="protein sequence ID" value="RSL81957.1"/>
    <property type="molecule type" value="Genomic_DNA"/>
</dbReference>
<keyword evidence="2" id="KW-1185">Reference proteome</keyword>
<reference evidence="1 2" key="1">
    <citation type="submission" date="2017-06" db="EMBL/GenBank/DDBJ databases">
        <title>Comparative genomic analysis of Ambrosia Fusariam Clade fungi.</title>
        <authorList>
            <person name="Stajich J.E."/>
            <person name="Carrillo J."/>
            <person name="Kijimoto T."/>
            <person name="Eskalen A."/>
            <person name="O'Donnell K."/>
            <person name="Kasson M."/>
        </authorList>
    </citation>
    <scope>NUCLEOTIDE SEQUENCE [LARGE SCALE GENOMIC DNA]</scope>
    <source>
        <strain evidence="1 2">NRRL62606</strain>
    </source>
</reference>
<proteinExistence type="predicted"/>
<name>A0A428RWR2_9HYPO</name>
<dbReference type="Proteomes" id="UP000287972">
    <property type="component" value="Unassembled WGS sequence"/>
</dbReference>
<evidence type="ECO:0000313" key="1">
    <source>
        <dbReference type="EMBL" id="RSL81957.1"/>
    </source>
</evidence>
<comment type="caution">
    <text evidence="1">The sequence shown here is derived from an EMBL/GenBank/DDBJ whole genome shotgun (WGS) entry which is preliminary data.</text>
</comment>
<gene>
    <name evidence="1" type="ORF">CEP51_005498</name>
</gene>
<accession>A0A428RWR2</accession>
<organism evidence="1 2">
    <name type="scientific">Fusarium floridanum</name>
    <dbReference type="NCBI Taxonomy" id="1325733"/>
    <lineage>
        <taxon>Eukaryota</taxon>
        <taxon>Fungi</taxon>
        <taxon>Dikarya</taxon>
        <taxon>Ascomycota</taxon>
        <taxon>Pezizomycotina</taxon>
        <taxon>Sordariomycetes</taxon>
        <taxon>Hypocreomycetidae</taxon>
        <taxon>Hypocreales</taxon>
        <taxon>Nectriaceae</taxon>
        <taxon>Fusarium</taxon>
        <taxon>Fusarium solani species complex</taxon>
    </lineage>
</organism>